<comment type="caution">
    <text evidence="2">The sequence shown here is derived from an EMBL/GenBank/DDBJ whole genome shotgun (WGS) entry which is preliminary data.</text>
</comment>
<dbReference type="EMBL" id="JACDTY010000016">
    <property type="protein sequence ID" value="MBA1143789.1"/>
    <property type="molecule type" value="Genomic_DNA"/>
</dbReference>
<evidence type="ECO:0000313" key="3">
    <source>
        <dbReference type="Proteomes" id="UP000558284"/>
    </source>
</evidence>
<organism evidence="2 3">
    <name type="scientific">Mesorhizobium neociceri</name>
    <dbReference type="NCBI Taxonomy" id="1307853"/>
    <lineage>
        <taxon>Bacteria</taxon>
        <taxon>Pseudomonadati</taxon>
        <taxon>Pseudomonadota</taxon>
        <taxon>Alphaproteobacteria</taxon>
        <taxon>Hyphomicrobiales</taxon>
        <taxon>Phyllobacteriaceae</taxon>
        <taxon>Mesorhizobium</taxon>
    </lineage>
</organism>
<feature type="transmembrane region" description="Helical" evidence="1">
    <location>
        <begin position="6"/>
        <end position="26"/>
    </location>
</feature>
<accession>A0A838BCM4</accession>
<keyword evidence="3" id="KW-1185">Reference proteome</keyword>
<gene>
    <name evidence="2" type="ORF">H0241_26555</name>
</gene>
<keyword evidence="1" id="KW-1133">Transmembrane helix</keyword>
<dbReference type="RefSeq" id="WP_181060794.1">
    <property type="nucleotide sequence ID" value="NZ_JACDTY010000016.1"/>
</dbReference>
<proteinExistence type="predicted"/>
<feature type="transmembrane region" description="Helical" evidence="1">
    <location>
        <begin position="153"/>
        <end position="172"/>
    </location>
</feature>
<sequence length="173" mass="19498">MVLASAKWLTFFGLALATVAALLLAFKGSVLYEWLQWAEFNNVFKSLGKVAAKHERLYERTRVSPMLATSEVVIKDLDSRLKGGLVGLAIQRVYWLRAHDRLRRNLSLTPKSVESPAKIVRQKFVEASREEASKALTDSIANTSLAEGRYIKFAVWVFLFGSTMQLFASIPWC</sequence>
<evidence type="ECO:0000256" key="1">
    <source>
        <dbReference type="SAM" id="Phobius"/>
    </source>
</evidence>
<keyword evidence="1" id="KW-0812">Transmembrane</keyword>
<name>A0A838BCM4_9HYPH</name>
<reference evidence="2 3" key="1">
    <citation type="submission" date="2020-07" db="EMBL/GenBank/DDBJ databases">
        <title>Definition of the novel symbiovar canariense within Mesorhizobium novociceri, a new species of genus Mesorhizobium nodulating Cicer canariense in the Caldera de Taburiente National Park (La Palma, Canary Islands).</title>
        <authorList>
            <person name="Leon-Barrios M."/>
            <person name="Perez-Yepez J."/>
            <person name="Flores-Felix J.D."/>
            <person name="Ramirez-Baena M.H."/>
            <person name="Pulido-Suarez L."/>
            <person name="Igual J.M."/>
            <person name="Velazquez E."/>
            <person name="Peix A."/>
        </authorList>
    </citation>
    <scope>NUCLEOTIDE SEQUENCE [LARGE SCALE GENOMIC DNA]</scope>
    <source>
        <strain evidence="2 3">CCANP35</strain>
    </source>
</reference>
<dbReference type="AlphaFoldDB" id="A0A838BCM4"/>
<evidence type="ECO:0000313" key="2">
    <source>
        <dbReference type="EMBL" id="MBA1143789.1"/>
    </source>
</evidence>
<protein>
    <submittedName>
        <fullName evidence="2">Uncharacterized protein</fullName>
    </submittedName>
</protein>
<dbReference type="Proteomes" id="UP000558284">
    <property type="component" value="Unassembled WGS sequence"/>
</dbReference>
<keyword evidence="1" id="KW-0472">Membrane</keyword>